<evidence type="ECO:0000256" key="1">
    <source>
        <dbReference type="SAM" id="MobiDB-lite"/>
    </source>
</evidence>
<sequence>MAKSSTDKPTIDKTVLITTLAELSILLGTEIEPASDVKALQQQIADAEQLLASQSDDDQSDDQDTDHIDPQAIEQIDDQNSDQDKEQDEPTVLVQATHTIWTQHQGERLTLLKGEQAMWPQDLADDHAQNGHVILLGQ</sequence>
<organism evidence="2 3">
    <name type="scientific">Pseudoalteromonas ulvae</name>
    <dbReference type="NCBI Taxonomy" id="107327"/>
    <lineage>
        <taxon>Bacteria</taxon>
        <taxon>Pseudomonadati</taxon>
        <taxon>Pseudomonadota</taxon>
        <taxon>Gammaproteobacteria</taxon>
        <taxon>Alteromonadales</taxon>
        <taxon>Pseudoalteromonadaceae</taxon>
        <taxon>Pseudoalteromonas</taxon>
    </lineage>
</organism>
<accession>A0A244CUG4</accession>
<protein>
    <submittedName>
        <fullName evidence="2">Uncharacterized protein</fullName>
    </submittedName>
</protein>
<comment type="caution">
    <text evidence="2">The sequence shown here is derived from an EMBL/GenBank/DDBJ whole genome shotgun (WGS) entry which is preliminary data.</text>
</comment>
<proteinExistence type="predicted"/>
<dbReference type="EMBL" id="MWPV01000001">
    <property type="protein sequence ID" value="OUL59262.1"/>
    <property type="molecule type" value="Genomic_DNA"/>
</dbReference>
<dbReference type="AlphaFoldDB" id="A0A244CUG4"/>
<feature type="compositionally biased region" description="Acidic residues" evidence="1">
    <location>
        <begin position="55"/>
        <end position="64"/>
    </location>
</feature>
<reference evidence="2 3" key="1">
    <citation type="submission" date="2017-02" db="EMBL/GenBank/DDBJ databases">
        <title>Pseudoalteromonas ulvae TC14 Genome.</title>
        <authorList>
            <person name="Molmeret M."/>
        </authorList>
    </citation>
    <scope>NUCLEOTIDE SEQUENCE [LARGE SCALE GENOMIC DNA]</scope>
    <source>
        <strain evidence="2">TC14</strain>
    </source>
</reference>
<feature type="compositionally biased region" description="Acidic residues" evidence="1">
    <location>
        <begin position="75"/>
        <end position="89"/>
    </location>
</feature>
<dbReference type="RefSeq" id="WP_086742655.1">
    <property type="nucleotide sequence ID" value="NZ_MWPV01000001.1"/>
</dbReference>
<gene>
    <name evidence="2" type="ORF">B1199_03055</name>
</gene>
<dbReference type="Proteomes" id="UP000194841">
    <property type="component" value="Unassembled WGS sequence"/>
</dbReference>
<name>A0A244CUG4_PSEDV</name>
<evidence type="ECO:0000313" key="2">
    <source>
        <dbReference type="EMBL" id="OUL59262.1"/>
    </source>
</evidence>
<feature type="region of interest" description="Disordered" evidence="1">
    <location>
        <begin position="48"/>
        <end position="92"/>
    </location>
</feature>
<keyword evidence="3" id="KW-1185">Reference proteome</keyword>
<evidence type="ECO:0000313" key="3">
    <source>
        <dbReference type="Proteomes" id="UP000194841"/>
    </source>
</evidence>